<accession>A0A923LA65</accession>
<evidence type="ECO:0000313" key="1">
    <source>
        <dbReference type="EMBL" id="MBC5658572.1"/>
    </source>
</evidence>
<gene>
    <name evidence="1" type="ORF">H8S44_02070</name>
</gene>
<dbReference type="NCBIfam" id="TIGR01484">
    <property type="entry name" value="HAD-SF-IIB"/>
    <property type="match status" value="1"/>
</dbReference>
<evidence type="ECO:0000313" key="2">
    <source>
        <dbReference type="Proteomes" id="UP000649345"/>
    </source>
</evidence>
<dbReference type="SFLD" id="SFLDG01140">
    <property type="entry name" value="C2.B:_Phosphomannomutase_and_P"/>
    <property type="match status" value="1"/>
</dbReference>
<dbReference type="Gene3D" id="3.30.1240.10">
    <property type="match status" value="1"/>
</dbReference>
<dbReference type="PROSITE" id="PS01229">
    <property type="entry name" value="COF_2"/>
    <property type="match status" value="1"/>
</dbReference>
<dbReference type="SFLD" id="SFLDS00003">
    <property type="entry name" value="Haloacid_Dehalogenase"/>
    <property type="match status" value="1"/>
</dbReference>
<dbReference type="InterPro" id="IPR023214">
    <property type="entry name" value="HAD_sf"/>
</dbReference>
<name>A0A923LA65_9FIRM</name>
<dbReference type="Proteomes" id="UP000649345">
    <property type="component" value="Unassembled WGS sequence"/>
</dbReference>
<protein>
    <submittedName>
        <fullName evidence="1">Cof-type HAD-IIB family hydrolase</fullName>
    </submittedName>
</protein>
<comment type="caution">
    <text evidence="1">The sequence shown here is derived from an EMBL/GenBank/DDBJ whole genome shotgun (WGS) entry which is preliminary data.</text>
</comment>
<dbReference type="InterPro" id="IPR006379">
    <property type="entry name" value="HAD-SF_hydro_IIB"/>
</dbReference>
<dbReference type="GO" id="GO:0016791">
    <property type="term" value="F:phosphatase activity"/>
    <property type="evidence" value="ECO:0007669"/>
    <property type="project" value="TreeGrafter"/>
</dbReference>
<dbReference type="EMBL" id="JACOOR010000001">
    <property type="protein sequence ID" value="MBC5658572.1"/>
    <property type="molecule type" value="Genomic_DNA"/>
</dbReference>
<dbReference type="NCBIfam" id="TIGR00099">
    <property type="entry name" value="Cof-subfamily"/>
    <property type="match status" value="1"/>
</dbReference>
<dbReference type="InterPro" id="IPR000150">
    <property type="entry name" value="Cof"/>
</dbReference>
<dbReference type="Gene3D" id="3.40.50.1000">
    <property type="entry name" value="HAD superfamily/HAD-like"/>
    <property type="match status" value="1"/>
</dbReference>
<dbReference type="AlphaFoldDB" id="A0A923LA65"/>
<dbReference type="GO" id="GO:0000287">
    <property type="term" value="F:magnesium ion binding"/>
    <property type="evidence" value="ECO:0007669"/>
    <property type="project" value="TreeGrafter"/>
</dbReference>
<reference evidence="1" key="1">
    <citation type="submission" date="2020-08" db="EMBL/GenBank/DDBJ databases">
        <title>Genome public.</title>
        <authorList>
            <person name="Liu C."/>
            <person name="Sun Q."/>
        </authorList>
    </citation>
    <scope>NUCLEOTIDE SEQUENCE</scope>
    <source>
        <strain evidence="1">NSJ-68</strain>
    </source>
</reference>
<dbReference type="SUPFAM" id="SSF56784">
    <property type="entry name" value="HAD-like"/>
    <property type="match status" value="1"/>
</dbReference>
<dbReference type="PANTHER" id="PTHR10000:SF25">
    <property type="entry name" value="PHOSPHATASE YKRA-RELATED"/>
    <property type="match status" value="1"/>
</dbReference>
<dbReference type="SFLD" id="SFLDG01144">
    <property type="entry name" value="C2.B.4:_PGP_Like"/>
    <property type="match status" value="1"/>
</dbReference>
<sequence>MIKAVFFDVDGTLMDHESNIIPKTTQIALRELKKKGIQIFTCTGRHIKELHMLGIAKLPFDGHVLLNGQVCLDQNECTVAQIPICQEDIEGILPWFEEKKIPIAFMEEKEVYINTIDRYVQEAMADISSEPPKVGTYGGNAVYMVNIFAGEKEVAELMKNMPHCSMTRWNTHAVDVVDADTCKAKGMKKILEHYGLKRTEIMAFGDAENDMEMLRYAGIGVAMGNASERVKACADYITKDVGNEGIFSALRHYDLL</sequence>
<dbReference type="Pfam" id="PF08282">
    <property type="entry name" value="Hydrolase_3"/>
    <property type="match status" value="1"/>
</dbReference>
<dbReference type="RefSeq" id="WP_186872729.1">
    <property type="nucleotide sequence ID" value="NZ_JACOOR010000001.1"/>
</dbReference>
<keyword evidence="2" id="KW-1185">Reference proteome</keyword>
<dbReference type="GO" id="GO:0005829">
    <property type="term" value="C:cytosol"/>
    <property type="evidence" value="ECO:0007669"/>
    <property type="project" value="TreeGrafter"/>
</dbReference>
<dbReference type="PANTHER" id="PTHR10000">
    <property type="entry name" value="PHOSPHOSERINE PHOSPHATASE"/>
    <property type="match status" value="1"/>
</dbReference>
<organism evidence="1 2">
    <name type="scientific">Anaerosacchariphilus hominis</name>
    <dbReference type="NCBI Taxonomy" id="2763017"/>
    <lineage>
        <taxon>Bacteria</taxon>
        <taxon>Bacillati</taxon>
        <taxon>Bacillota</taxon>
        <taxon>Clostridia</taxon>
        <taxon>Lachnospirales</taxon>
        <taxon>Lachnospiraceae</taxon>
        <taxon>Anaerosacchariphilus</taxon>
    </lineage>
</organism>
<keyword evidence="1" id="KW-0378">Hydrolase</keyword>
<dbReference type="InterPro" id="IPR036412">
    <property type="entry name" value="HAD-like_sf"/>
</dbReference>
<proteinExistence type="predicted"/>